<dbReference type="AlphaFoldDB" id="A0AAV1ZT71"/>
<keyword evidence="3" id="KW-1185">Reference proteome</keyword>
<evidence type="ECO:0000313" key="2">
    <source>
        <dbReference type="EMBL" id="CAL1274634.1"/>
    </source>
</evidence>
<accession>A0AAV1ZT71</accession>
<organism evidence="2 3">
    <name type="scientific">Larinioides sclopetarius</name>
    <dbReference type="NCBI Taxonomy" id="280406"/>
    <lineage>
        <taxon>Eukaryota</taxon>
        <taxon>Metazoa</taxon>
        <taxon>Ecdysozoa</taxon>
        <taxon>Arthropoda</taxon>
        <taxon>Chelicerata</taxon>
        <taxon>Arachnida</taxon>
        <taxon>Araneae</taxon>
        <taxon>Araneomorphae</taxon>
        <taxon>Entelegynae</taxon>
        <taxon>Araneoidea</taxon>
        <taxon>Araneidae</taxon>
        <taxon>Larinioides</taxon>
    </lineage>
</organism>
<feature type="compositionally biased region" description="Polar residues" evidence="1">
    <location>
        <begin position="28"/>
        <end position="41"/>
    </location>
</feature>
<reference evidence="2 3" key="1">
    <citation type="submission" date="2024-04" db="EMBL/GenBank/DDBJ databases">
        <authorList>
            <person name="Rising A."/>
            <person name="Reimegard J."/>
            <person name="Sonavane S."/>
            <person name="Akerstrom W."/>
            <person name="Nylinder S."/>
            <person name="Hedman E."/>
            <person name="Kallberg Y."/>
        </authorList>
    </citation>
    <scope>NUCLEOTIDE SEQUENCE [LARGE SCALE GENOMIC DNA]</scope>
</reference>
<protein>
    <submittedName>
        <fullName evidence="2">Uncharacterized protein</fullName>
    </submittedName>
</protein>
<proteinExistence type="predicted"/>
<evidence type="ECO:0000256" key="1">
    <source>
        <dbReference type="SAM" id="MobiDB-lite"/>
    </source>
</evidence>
<feature type="region of interest" description="Disordered" evidence="1">
    <location>
        <begin position="91"/>
        <end position="114"/>
    </location>
</feature>
<feature type="region of interest" description="Disordered" evidence="1">
    <location>
        <begin position="1"/>
        <end position="41"/>
    </location>
</feature>
<evidence type="ECO:0000313" key="3">
    <source>
        <dbReference type="Proteomes" id="UP001497382"/>
    </source>
</evidence>
<name>A0AAV1ZT71_9ARAC</name>
<comment type="caution">
    <text evidence="2">The sequence shown here is derived from an EMBL/GenBank/DDBJ whole genome shotgun (WGS) entry which is preliminary data.</text>
</comment>
<feature type="compositionally biased region" description="Basic and acidic residues" evidence="1">
    <location>
        <begin position="1"/>
        <end position="14"/>
    </location>
</feature>
<dbReference type="Proteomes" id="UP001497382">
    <property type="component" value="Unassembled WGS sequence"/>
</dbReference>
<gene>
    <name evidence="2" type="ORF">LARSCL_LOCUS7573</name>
</gene>
<sequence>MDKNCLKRHLHEESNSASDGEGLLTPRKQPNIQRKSFESSTVNPSLIVASAPPAVYGALNSSSDAECLPEYQKQHYFPRKALEFENLDTLPKESATATTESDDTEIQKIDSGNAPTKTTRVSGFEISTATLKVDVDNETEEDSLKDSVAKALKMTYMNNYANKYSKELLFAVDVMTLVRHLNNLECRYIIYATSGNAPISPCNDTLDQALGIMWTSINNKFGHIFESQMINKGDSYWNFQNMILNMAEREENEEYDEKSFLKYCLILAQWAVCAESAGVSDAREFIPLVICRTIHSLKDSGKLPSNFWERIAEKALDIINEAEGL</sequence>
<dbReference type="EMBL" id="CAXIEN010000078">
    <property type="protein sequence ID" value="CAL1274634.1"/>
    <property type="molecule type" value="Genomic_DNA"/>
</dbReference>